<dbReference type="Gene3D" id="3.40.50.10880">
    <property type="entry name" value="Uncharacterised protein PF01937, DUF89, domain 3"/>
    <property type="match status" value="1"/>
</dbReference>
<reference evidence="2" key="1">
    <citation type="submission" date="2016-04" db="EMBL/GenBank/DDBJ databases">
        <authorList>
            <person name="Evans L.H."/>
            <person name="Alamgir A."/>
            <person name="Owens N."/>
            <person name="Weber N.D."/>
            <person name="Virtaneva K."/>
            <person name="Barbian K."/>
            <person name="Babar A."/>
            <person name="Rosenke K."/>
        </authorList>
    </citation>
    <scope>NUCLEOTIDE SEQUENCE</scope>
    <source>
        <strain evidence="2">92-2</strain>
    </source>
</reference>
<dbReference type="InterPro" id="IPR002791">
    <property type="entry name" value="ARMT1-like_metal-bd"/>
</dbReference>
<dbReference type="EMBL" id="FLUP01000002">
    <property type="protein sequence ID" value="SBW12423.1"/>
    <property type="molecule type" value="Genomic_DNA"/>
</dbReference>
<evidence type="ECO:0000259" key="1">
    <source>
        <dbReference type="Pfam" id="PF01937"/>
    </source>
</evidence>
<gene>
    <name evidence="2" type="ORF">KM92DES2_20504</name>
</gene>
<organism evidence="2">
    <name type="scientific">uncultured Desulfovibrio sp</name>
    <dbReference type="NCBI Taxonomy" id="167968"/>
    <lineage>
        <taxon>Bacteria</taxon>
        <taxon>Pseudomonadati</taxon>
        <taxon>Thermodesulfobacteriota</taxon>
        <taxon>Desulfovibrionia</taxon>
        <taxon>Desulfovibrionales</taxon>
        <taxon>Desulfovibrionaceae</taxon>
        <taxon>Desulfovibrio</taxon>
        <taxon>environmental samples</taxon>
    </lineage>
</organism>
<evidence type="ECO:0000313" key="2">
    <source>
        <dbReference type="EMBL" id="SBW12423.1"/>
    </source>
</evidence>
<dbReference type="InterPro" id="IPR036075">
    <property type="entry name" value="ARMT-1-like_metal-bd_sf"/>
</dbReference>
<dbReference type="SUPFAM" id="SSF111321">
    <property type="entry name" value="AF1104-like"/>
    <property type="match status" value="1"/>
</dbReference>
<sequence length="580" mass="66696">MSNAISVDSVREFHFGESVRFDAWLYSMLMDNNIAYGMNPDIVASQEQMAFMVSLARDQVYLPCSDDTFKLLCQQTAPEELRRQYNRSWRIIMRLVRSFTPEGQKRRRILQFCRFRFKQYVAQHTLIPSRLVKRMTDLVLAQGNQLDDPWRQLRRISTKRQLEMLDEAPVRDNLAAVPADALAANSIASVRRMLNYVELSRLLCLSAMSRPWVETPPDAETVRQAMDTARETCAHLRHYFEASAVRSGTVLFLCDADGGVVFDLAVANSLIRMGHKVIFAVKSGFFFYSPTLEDMEIDPSIRQMIGGGTVQHEPRMSKNELLRHLREYRLMVIGDGTRERLNLYRVSVTFSRAWKEADLILGKGWRVADVLMGSSHQYTRDVVCYWHDDQGFHIKLRQHAESAHKFSENDIAAQSANIIAGMREARMQGRTVMFYSCVIGSIPGETGTAIEIVRAFVDNLRKKMDNILIINPAEHFIEGMDGDDLMYMWEQVQRSGFIDVWRFQTVEDIEESFALLGRKVPPQWSGKDSTFSTGCTKEMRIALDVQAKNREMQIIGPDPRRFFRRGEYGVGKYFDASIPH</sequence>
<protein>
    <recommendedName>
        <fullName evidence="1">Damage-control phosphatase ARMT1-like metal-binding domain-containing protein</fullName>
    </recommendedName>
</protein>
<dbReference type="Pfam" id="PF01937">
    <property type="entry name" value="ARMT1-like_dom"/>
    <property type="match status" value="1"/>
</dbReference>
<proteinExistence type="predicted"/>
<dbReference type="AlphaFoldDB" id="A0A212KL48"/>
<feature type="domain" description="Damage-control phosphatase ARMT1-like metal-binding" evidence="1">
    <location>
        <begin position="146"/>
        <end position="364"/>
    </location>
</feature>
<dbReference type="RefSeq" id="WP_192111756.1">
    <property type="nucleotide sequence ID" value="NZ_LT598928.1"/>
</dbReference>
<accession>A0A212KL48</accession>
<name>A0A212KL48_9BACT</name>